<proteinExistence type="inferred from homology"/>
<dbReference type="InterPro" id="IPR011658">
    <property type="entry name" value="PA14_dom"/>
</dbReference>
<accession>A0AAX4KCY5</accession>
<dbReference type="PRINTS" id="PR00133">
    <property type="entry name" value="GLHYDRLASE3"/>
</dbReference>
<dbReference type="PANTHER" id="PTHR42715">
    <property type="entry name" value="BETA-GLUCOSIDASE"/>
    <property type="match status" value="1"/>
</dbReference>
<dbReference type="FunFam" id="3.20.20.300:FF:000006">
    <property type="entry name" value="Beta-glucosidase H"/>
    <property type="match status" value="1"/>
</dbReference>
<comment type="catalytic activity">
    <reaction evidence="1">
        <text>Hydrolysis of terminal, non-reducing beta-D-glucosyl residues with release of beta-D-glucose.</text>
        <dbReference type="EC" id="3.2.1.21"/>
    </reaction>
</comment>
<dbReference type="SUPFAM" id="SSF52279">
    <property type="entry name" value="Beta-D-glucan exohydrolase, C-terminal domain"/>
    <property type="match status" value="1"/>
</dbReference>
<keyword evidence="8" id="KW-1185">Reference proteome</keyword>
<dbReference type="KEGG" id="ker:91101294"/>
<protein>
    <recommendedName>
        <fullName evidence="3">beta-glucosidase</fullName>
        <ecNumber evidence="3">3.2.1.21</ecNumber>
    </recommendedName>
</protein>
<gene>
    <name evidence="7" type="ORF">V865_002490</name>
</gene>
<dbReference type="Proteomes" id="UP001358614">
    <property type="component" value="Chromosome 1"/>
</dbReference>
<evidence type="ECO:0000256" key="5">
    <source>
        <dbReference type="ARBA" id="ARBA00023295"/>
    </source>
</evidence>
<dbReference type="PANTHER" id="PTHR42715:SF3">
    <property type="entry name" value="BETA-GLUCOSIDASE B-RELATED"/>
    <property type="match status" value="1"/>
</dbReference>
<dbReference type="SUPFAM" id="SSF56988">
    <property type="entry name" value="Anthrax protective antigen"/>
    <property type="match status" value="1"/>
</dbReference>
<dbReference type="GO" id="GO:0008422">
    <property type="term" value="F:beta-glucosidase activity"/>
    <property type="evidence" value="ECO:0007669"/>
    <property type="project" value="UniProtKB-EC"/>
</dbReference>
<dbReference type="InterPro" id="IPR002772">
    <property type="entry name" value="Glyco_hydro_3_C"/>
</dbReference>
<dbReference type="RefSeq" id="XP_066082388.1">
    <property type="nucleotide sequence ID" value="XM_066226291.1"/>
</dbReference>
<dbReference type="InterPro" id="IPR013783">
    <property type="entry name" value="Ig-like_fold"/>
</dbReference>
<dbReference type="SMART" id="SM01217">
    <property type="entry name" value="Fn3_like"/>
    <property type="match status" value="1"/>
</dbReference>
<dbReference type="PROSITE" id="PS51820">
    <property type="entry name" value="PA14"/>
    <property type="match status" value="1"/>
</dbReference>
<dbReference type="GO" id="GO:0009251">
    <property type="term" value="P:glucan catabolic process"/>
    <property type="evidence" value="ECO:0007669"/>
    <property type="project" value="TreeGrafter"/>
</dbReference>
<dbReference type="InterPro" id="IPR026891">
    <property type="entry name" value="Fn3-like"/>
</dbReference>
<dbReference type="FunFam" id="2.60.40.10:FF:000495">
    <property type="entry name" value="Periplasmic beta-glucosidase"/>
    <property type="match status" value="1"/>
</dbReference>
<dbReference type="GeneID" id="91101294"/>
<keyword evidence="5" id="KW-0326">Glycosidase</keyword>
<dbReference type="InterPro" id="IPR001764">
    <property type="entry name" value="Glyco_hydro_3_N"/>
</dbReference>
<name>A0AAX4KCY5_9TREE</name>
<dbReference type="Pfam" id="PF01915">
    <property type="entry name" value="Glyco_hydro_3_C"/>
    <property type="match status" value="1"/>
</dbReference>
<dbReference type="EC" id="3.2.1.21" evidence="3"/>
<dbReference type="Pfam" id="PF14310">
    <property type="entry name" value="Fn3-like"/>
    <property type="match status" value="1"/>
</dbReference>
<dbReference type="Gene3D" id="2.60.120.260">
    <property type="entry name" value="Galactose-binding domain-like"/>
    <property type="match status" value="1"/>
</dbReference>
<feature type="domain" description="PA14" evidence="6">
    <location>
        <begin position="417"/>
        <end position="576"/>
    </location>
</feature>
<dbReference type="InterPro" id="IPR017853">
    <property type="entry name" value="GH"/>
</dbReference>
<evidence type="ECO:0000256" key="2">
    <source>
        <dbReference type="ARBA" id="ARBA00005336"/>
    </source>
</evidence>
<dbReference type="AlphaFoldDB" id="A0AAX4KCY5"/>
<dbReference type="SUPFAM" id="SSF51445">
    <property type="entry name" value="(Trans)glycosidases"/>
    <property type="match status" value="1"/>
</dbReference>
<evidence type="ECO:0000259" key="6">
    <source>
        <dbReference type="PROSITE" id="PS51820"/>
    </source>
</evidence>
<sequence>MPVAVHSTSNGQGIESSKIKYKLLDVEEVLSKLSLPEKVSLLSGKDNWHTRDIPKFGIPSLRLSDGPNGCRGTKFFEGVPAACFPCATGLASSWDVDLVRQVGVALGDECRAKGVHVLLAPTVNMLRTPLNGRGFESFSEDPLLSGILAGAFIRGCQSTGVAATLKHLVCNDQETNRYSISAEVDERSLREIYLKPFEIAIRESNPWLVMTSYNRVNGKHASETKELITDLLRKEWGYEGMVISDWHGTYSTDEAIQAGLDLEMPGPSIIRGPALLRMVTCGKVKESEIDERARQVLRLVNRLIPSGIPSEAEENENPNPAVEVMRQSAADAVVLLKNDHKILPLPKSGKRIAVIGPNAERAQIFGGGSAALRPTYTVSPLEGIRAAVGEGSEVVYARGCDAHKLTPLIGEELRNSNGQPGFDITFYNEPSSSHSRKAIHKLTTTNSSMFFNDNLPERLNRACYATVIATFTPSRSGIYEFGVGALGISDLFVDDVLLIDNSTSPIPGELFYGKGSREETGQIHLENGVTYDIRVEYASPSASTSFVGPLALSSRGGLRFGGYLKLSPEEHIREAVELAKSADIVVLVAGLNAEFETEGFDRQSMSLPQPTLNLIETILSVRQDSVVCLQSGTPLEIPFIDRCSTLVHFFYNGNETGNGLSDILFGDVNPSAKLPFTISTFLSDCQSHTTERSFPGVEGKVHYDEGVFVGYRQFVTDGPEFAFPFGHGLSYTTFAYQNIVTSQTTLEMDSSTSIEVSCTIKNTGSVAGREIVQIYLSPPSGQEQRPKRELKSFMKTSLIQPGKEEIVNMKLDKESFAIWDTSKSTWKAPKGKYEIVLASSSEDIRDTITILLENDLSF</sequence>
<dbReference type="EMBL" id="CP144089">
    <property type="protein sequence ID" value="WWD04421.1"/>
    <property type="molecule type" value="Genomic_DNA"/>
</dbReference>
<organism evidence="7 8">
    <name type="scientific">Kwoniella europaea PYCC6329</name>
    <dbReference type="NCBI Taxonomy" id="1423913"/>
    <lineage>
        <taxon>Eukaryota</taxon>
        <taxon>Fungi</taxon>
        <taxon>Dikarya</taxon>
        <taxon>Basidiomycota</taxon>
        <taxon>Agaricomycotina</taxon>
        <taxon>Tremellomycetes</taxon>
        <taxon>Tremellales</taxon>
        <taxon>Cryptococcaceae</taxon>
        <taxon>Kwoniella</taxon>
    </lineage>
</organism>
<keyword evidence="4" id="KW-0378">Hydrolase</keyword>
<dbReference type="SMART" id="SM00758">
    <property type="entry name" value="PA14"/>
    <property type="match status" value="1"/>
</dbReference>
<dbReference type="InterPro" id="IPR050288">
    <property type="entry name" value="Cellulose_deg_GH3"/>
</dbReference>
<dbReference type="Gene3D" id="3.40.50.1700">
    <property type="entry name" value="Glycoside hydrolase family 3 C-terminal domain"/>
    <property type="match status" value="1"/>
</dbReference>
<dbReference type="Gene3D" id="3.20.20.300">
    <property type="entry name" value="Glycoside hydrolase, family 3, N-terminal domain"/>
    <property type="match status" value="1"/>
</dbReference>
<reference evidence="7 8" key="1">
    <citation type="submission" date="2024-01" db="EMBL/GenBank/DDBJ databases">
        <title>Comparative genomics of Cryptococcus and Kwoniella reveals pathogenesis evolution and contrasting modes of karyotype evolution via chromosome fusion or intercentromeric recombination.</title>
        <authorList>
            <person name="Coelho M.A."/>
            <person name="David-Palma M."/>
            <person name="Shea T."/>
            <person name="Bowers K."/>
            <person name="McGinley-Smith S."/>
            <person name="Mohammad A.W."/>
            <person name="Gnirke A."/>
            <person name="Yurkov A.M."/>
            <person name="Nowrousian M."/>
            <person name="Sun S."/>
            <person name="Cuomo C.A."/>
            <person name="Heitman J."/>
        </authorList>
    </citation>
    <scope>NUCLEOTIDE SEQUENCE [LARGE SCALE GENOMIC DNA]</scope>
    <source>
        <strain evidence="7 8">PYCC6329</strain>
    </source>
</reference>
<dbReference type="Pfam" id="PF00933">
    <property type="entry name" value="Glyco_hydro_3"/>
    <property type="match status" value="1"/>
</dbReference>
<dbReference type="Pfam" id="PF07691">
    <property type="entry name" value="PA14"/>
    <property type="match status" value="1"/>
</dbReference>
<dbReference type="Gene3D" id="2.60.40.10">
    <property type="entry name" value="Immunoglobulins"/>
    <property type="match status" value="1"/>
</dbReference>
<evidence type="ECO:0000256" key="3">
    <source>
        <dbReference type="ARBA" id="ARBA00012744"/>
    </source>
</evidence>
<evidence type="ECO:0000256" key="1">
    <source>
        <dbReference type="ARBA" id="ARBA00000448"/>
    </source>
</evidence>
<dbReference type="InterPro" id="IPR036881">
    <property type="entry name" value="Glyco_hydro_3_C_sf"/>
</dbReference>
<comment type="similarity">
    <text evidence="2">Belongs to the glycosyl hydrolase 3 family.</text>
</comment>
<dbReference type="InterPro" id="IPR037524">
    <property type="entry name" value="PA14/GLEYA"/>
</dbReference>
<evidence type="ECO:0000256" key="4">
    <source>
        <dbReference type="ARBA" id="ARBA00022801"/>
    </source>
</evidence>
<evidence type="ECO:0000313" key="7">
    <source>
        <dbReference type="EMBL" id="WWD04421.1"/>
    </source>
</evidence>
<evidence type="ECO:0000313" key="8">
    <source>
        <dbReference type="Proteomes" id="UP001358614"/>
    </source>
</evidence>
<dbReference type="InterPro" id="IPR036962">
    <property type="entry name" value="Glyco_hydro_3_N_sf"/>
</dbReference>